<dbReference type="Proteomes" id="UP001201163">
    <property type="component" value="Unassembled WGS sequence"/>
</dbReference>
<evidence type="ECO:0000256" key="3">
    <source>
        <dbReference type="SAM" id="MobiDB-lite"/>
    </source>
</evidence>
<evidence type="ECO:0000259" key="4">
    <source>
        <dbReference type="Pfam" id="PF08164"/>
    </source>
</evidence>
<feature type="region of interest" description="Disordered" evidence="3">
    <location>
        <begin position="16"/>
        <end position="157"/>
    </location>
</feature>
<sequence length="461" mass="51511">MSISRLSLAQQIALLDEPTPLDVDPEDEQRGSPVPHSVEAREHYLQVGPSDLRRQLDSVADPKYIGVKTSRKQLLDEDAVGSDFQDSPDLSNSESQSVASGASTSEEDNESLSQSEEDSNKVGEFLPPTKDAPKNANENDLSNTIRQRRDEDKKKGRAVSKQLSLWDSLLDARIRLQKSVIASNRLPPPTQISDFMSDRRCLEARHVLLGEVLALNRELSTLRDELTKEDKEVQWKRRRVGDGIEGGRRYAVPEIDNVDRDWDALIREASEDAAGLEHAYHPYLTRTLAKWSTKVAAVAPSALLPASRKKFSQAGSVKSVGAQIEEVLQSDWPVLVSRTQLKRSKGSRVTSKRGSAFNDDEDEEVEDVEVFDDTDFYQQLLRDVIDAKGGSAGRVDWMASQRQKKSKKHVDTKASKGRKLRYEVHEKIQNFMVPVPVAAGAWHEAQIDELFGSLLGKGFED</sequence>
<evidence type="ECO:0000256" key="1">
    <source>
        <dbReference type="ARBA" id="ARBA00008966"/>
    </source>
</evidence>
<dbReference type="InterPro" id="IPR012617">
    <property type="entry name" value="AATF_C"/>
</dbReference>
<protein>
    <recommendedName>
        <fullName evidence="2">Protein BFR2</fullName>
    </recommendedName>
</protein>
<evidence type="ECO:0000313" key="7">
    <source>
        <dbReference type="Proteomes" id="UP001201163"/>
    </source>
</evidence>
<dbReference type="Pfam" id="PF13339">
    <property type="entry name" value="AATF-Che1"/>
    <property type="match status" value="1"/>
</dbReference>
<evidence type="ECO:0000259" key="5">
    <source>
        <dbReference type="Pfam" id="PF13339"/>
    </source>
</evidence>
<dbReference type="GO" id="GO:0005730">
    <property type="term" value="C:nucleolus"/>
    <property type="evidence" value="ECO:0007669"/>
    <property type="project" value="TreeGrafter"/>
</dbReference>
<dbReference type="InterPro" id="IPR039223">
    <property type="entry name" value="AATF/Bfr2"/>
</dbReference>
<dbReference type="GO" id="GO:0000462">
    <property type="term" value="P:maturation of SSU-rRNA from tricistronic rRNA transcript (SSU-rRNA, 5.8S rRNA, LSU-rRNA)"/>
    <property type="evidence" value="ECO:0007669"/>
    <property type="project" value="TreeGrafter"/>
</dbReference>
<keyword evidence="7" id="KW-1185">Reference proteome</keyword>
<dbReference type="PANTHER" id="PTHR15565">
    <property type="entry name" value="AATF PROTEIN APOPTOSIS ANTAGONIZING TRANSCRIPTION FACTOR"/>
    <property type="match status" value="1"/>
</dbReference>
<reference evidence="6" key="1">
    <citation type="submission" date="2022-01" db="EMBL/GenBank/DDBJ databases">
        <title>Comparative genomics reveals a dynamic genome evolution in the ectomycorrhizal milk-cap (Lactarius) mushrooms.</title>
        <authorList>
            <consortium name="DOE Joint Genome Institute"/>
            <person name="Lebreton A."/>
            <person name="Tang N."/>
            <person name="Kuo A."/>
            <person name="LaButti K."/>
            <person name="Drula E."/>
            <person name="Barry K."/>
            <person name="Clum A."/>
            <person name="Lipzen A."/>
            <person name="Mousain D."/>
            <person name="Ng V."/>
            <person name="Wang R."/>
            <person name="Wang X."/>
            <person name="Dai Y."/>
            <person name="Henrissat B."/>
            <person name="Grigoriev I.V."/>
            <person name="Guerin-Laguette A."/>
            <person name="Yu F."/>
            <person name="Martin F.M."/>
        </authorList>
    </citation>
    <scope>NUCLEOTIDE SEQUENCE</scope>
    <source>
        <strain evidence="6">QP</strain>
    </source>
</reference>
<feature type="domain" description="Apoptosis-antagonizing transcription factor C-terminal" evidence="4">
    <location>
        <begin position="377"/>
        <end position="455"/>
    </location>
</feature>
<dbReference type="PANTHER" id="PTHR15565:SF0">
    <property type="entry name" value="PROTEIN AATF"/>
    <property type="match status" value="1"/>
</dbReference>
<organism evidence="6 7">
    <name type="scientific">Lactarius akahatsu</name>
    <dbReference type="NCBI Taxonomy" id="416441"/>
    <lineage>
        <taxon>Eukaryota</taxon>
        <taxon>Fungi</taxon>
        <taxon>Dikarya</taxon>
        <taxon>Basidiomycota</taxon>
        <taxon>Agaricomycotina</taxon>
        <taxon>Agaricomycetes</taxon>
        <taxon>Russulales</taxon>
        <taxon>Russulaceae</taxon>
        <taxon>Lactarius</taxon>
    </lineage>
</organism>
<feature type="compositionally biased region" description="Polar residues" evidence="3">
    <location>
        <begin position="136"/>
        <end position="145"/>
    </location>
</feature>
<dbReference type="EMBL" id="JAKELL010000002">
    <property type="protein sequence ID" value="KAH9000257.1"/>
    <property type="molecule type" value="Genomic_DNA"/>
</dbReference>
<comment type="caution">
    <text evidence="6">The sequence shown here is derived from an EMBL/GenBank/DDBJ whole genome shotgun (WGS) entry which is preliminary data.</text>
</comment>
<dbReference type="InterPro" id="IPR025160">
    <property type="entry name" value="AATF"/>
</dbReference>
<proteinExistence type="inferred from homology"/>
<dbReference type="AlphaFoldDB" id="A0AAD4QHM1"/>
<name>A0AAD4QHM1_9AGAM</name>
<evidence type="ECO:0000313" key="6">
    <source>
        <dbReference type="EMBL" id="KAH9000257.1"/>
    </source>
</evidence>
<dbReference type="Pfam" id="PF08164">
    <property type="entry name" value="TRAUB"/>
    <property type="match status" value="1"/>
</dbReference>
<comment type="similarity">
    <text evidence="1">Belongs to the AATF family.</text>
</comment>
<feature type="domain" description="AATF leucine zipper-containing" evidence="5">
    <location>
        <begin position="152"/>
        <end position="294"/>
    </location>
</feature>
<evidence type="ECO:0000256" key="2">
    <source>
        <dbReference type="ARBA" id="ARBA00013850"/>
    </source>
</evidence>
<gene>
    <name evidence="6" type="ORF">EDB92DRAFT_1830113</name>
</gene>
<accession>A0AAD4QHM1</accession>
<feature type="compositionally biased region" description="Polar residues" evidence="3">
    <location>
        <begin position="84"/>
        <end position="104"/>
    </location>
</feature>